<dbReference type="EMBL" id="PJEX01000009">
    <property type="protein sequence ID" value="TKW59452.1"/>
    <property type="molecule type" value="Genomic_DNA"/>
</dbReference>
<reference evidence="1 2" key="1">
    <citation type="journal article" date="2019" name="PLoS ONE">
        <title>Comparative genome analysis indicates high evolutionary potential of pathogenicity genes in Colletotrichum tanaceti.</title>
        <authorList>
            <person name="Lelwala R.V."/>
            <person name="Korhonen P.K."/>
            <person name="Young N.D."/>
            <person name="Scott J.B."/>
            <person name="Ades P.A."/>
            <person name="Gasser R.B."/>
            <person name="Taylor P.W.J."/>
        </authorList>
    </citation>
    <scope>NUCLEOTIDE SEQUENCE [LARGE SCALE GENOMIC DNA]</scope>
    <source>
        <strain evidence="1">BRIP57314</strain>
    </source>
</reference>
<comment type="caution">
    <text evidence="1">The sequence shown here is derived from an EMBL/GenBank/DDBJ whole genome shotgun (WGS) entry which is preliminary data.</text>
</comment>
<sequence length="98" mass="11119">MHCLCPLPEWTHTTQGLWEYWCESTGLDNVFAPLPDGADLRAHLISNFCALNRYHLKPMSLGKRPKHGTLIIWAKEGIGNGLKKEDYGDFPNLLGLRE</sequence>
<name>A0A4U6XU45_9PEZI</name>
<evidence type="ECO:0000313" key="1">
    <source>
        <dbReference type="EMBL" id="TKW59452.1"/>
    </source>
</evidence>
<dbReference type="Proteomes" id="UP000310108">
    <property type="component" value="Unassembled WGS sequence"/>
</dbReference>
<accession>A0A4U6XU45</accession>
<gene>
    <name evidence="1" type="ORF">CTA1_11477</name>
</gene>
<protein>
    <submittedName>
        <fullName evidence="1">Uncharacterized protein</fullName>
    </submittedName>
</protein>
<organism evidence="1 2">
    <name type="scientific">Colletotrichum tanaceti</name>
    <dbReference type="NCBI Taxonomy" id="1306861"/>
    <lineage>
        <taxon>Eukaryota</taxon>
        <taxon>Fungi</taxon>
        <taxon>Dikarya</taxon>
        <taxon>Ascomycota</taxon>
        <taxon>Pezizomycotina</taxon>
        <taxon>Sordariomycetes</taxon>
        <taxon>Hypocreomycetidae</taxon>
        <taxon>Glomerellales</taxon>
        <taxon>Glomerellaceae</taxon>
        <taxon>Colletotrichum</taxon>
        <taxon>Colletotrichum destructivum species complex</taxon>
    </lineage>
</organism>
<dbReference type="AlphaFoldDB" id="A0A4U6XU45"/>
<keyword evidence="2" id="KW-1185">Reference proteome</keyword>
<proteinExistence type="predicted"/>
<evidence type="ECO:0000313" key="2">
    <source>
        <dbReference type="Proteomes" id="UP000310108"/>
    </source>
</evidence>